<sequence>MAYAAYYDIPPPLVDHPHERSHQHQNLLQYIARRPVRAEEHPNQPDVDFRDAIKEFYIEVEVPGIKKPSEVAISWTGSRSLLLTGSISRPEYDGADKKEGEEEDPEHPHGDQVHILVGERRIGPFRRYINFPSDVEKVSVTLEAGLLKIKAPKKGYAEAAAAKVDVEHDWLELSASVMKINQLFPRRRFGPSGEREATVRRHIPWISSPLQEDVQLDSTQQGHNAGSSSATLSGTNGPSNGGLKLPPFKHRHEASTIELFYDLFFVANLATFTNNHEIVDSRSLRNYIGFFSILWFTWLQTSLFDVRFGVDSVLQRIFNITSFGIMTGFAVVGAIYDTTHLVENIKGFRAMSLVLMTSRLILALQYGVILWFVRRYNHTWLPLLSTMGVLFLAAMGYLGTYWGFDVDDLTYTAPHTYYAWYGIAVAEAAAVITISSIWRVVSFKRTHLVERVGLLTLIIMGEGIIGVAKSVSMILQTSRDTEAADIGNIASSVLVIYFIWVLYFDQIEHERFGTIRQQIWAILHFPLHVAILLTVEGTAALILWNIISRYLRGWIDYVNNIPASINSTSEMVDYLETGILVIEDLFKESHTDLAHAYNYHHNLTSISNISAPFNTPAWTAQFTPLIQDLAFGVVNAIFTKFGIEGPEQDESIHMTESERSEALANVFSTVFAYVYIAAGSFAILLGVLYWFGKTRKSLAEWYAILIRVIFGLGLCGFCAIAFTDGGASDGFTFSAWPIPTIMFTYGVGKYLNHQGINYMALVVKMKLKLTFEPVILLDNLVLWWGNRSVKRRNKQATQPHARPGMLDLKFGSRPNDATAQRNAEKLPAGNESAV</sequence>
<feature type="transmembrane region" description="Helical" evidence="4">
    <location>
        <begin position="525"/>
        <end position="547"/>
    </location>
</feature>
<dbReference type="PROSITE" id="PS01031">
    <property type="entry name" value="SHSP"/>
    <property type="match status" value="1"/>
</dbReference>
<protein>
    <recommendedName>
        <fullName evidence="5">SHSP domain-containing protein</fullName>
    </recommendedName>
</protein>
<dbReference type="VEuPathDB" id="FungiDB:PV10_06225"/>
<feature type="region of interest" description="Disordered" evidence="3">
    <location>
        <begin position="793"/>
        <end position="834"/>
    </location>
</feature>
<feature type="transmembrane region" description="Helical" evidence="4">
    <location>
        <begin position="418"/>
        <end position="440"/>
    </location>
</feature>
<feature type="transmembrane region" description="Helical" evidence="4">
    <location>
        <begin position="287"/>
        <end position="305"/>
    </location>
</feature>
<feature type="region of interest" description="Disordered" evidence="3">
    <location>
        <begin position="216"/>
        <end position="245"/>
    </location>
</feature>
<feature type="transmembrane region" description="Helical" evidence="4">
    <location>
        <begin position="452"/>
        <end position="474"/>
    </location>
</feature>
<feature type="domain" description="SHSP" evidence="5">
    <location>
        <begin position="38"/>
        <end position="169"/>
    </location>
</feature>
<evidence type="ECO:0000256" key="2">
    <source>
        <dbReference type="RuleBase" id="RU003616"/>
    </source>
</evidence>
<dbReference type="AlphaFoldDB" id="A0A438N219"/>
<evidence type="ECO:0000313" key="6">
    <source>
        <dbReference type="EMBL" id="RVX69726.1"/>
    </source>
</evidence>
<keyword evidence="4" id="KW-0812">Transmembrane</keyword>
<dbReference type="CDD" id="cd06464">
    <property type="entry name" value="ACD_sHsps-like"/>
    <property type="match status" value="1"/>
</dbReference>
<dbReference type="InterPro" id="IPR002068">
    <property type="entry name" value="A-crystallin/Hsp20_dom"/>
</dbReference>
<reference evidence="6 7" key="1">
    <citation type="submission" date="2017-03" db="EMBL/GenBank/DDBJ databases">
        <title>Genomes of endolithic fungi from Antarctica.</title>
        <authorList>
            <person name="Coleine C."/>
            <person name="Masonjones S."/>
            <person name="Stajich J.E."/>
        </authorList>
    </citation>
    <scope>NUCLEOTIDE SEQUENCE [LARGE SCALE GENOMIC DNA]</scope>
    <source>
        <strain evidence="6 7">CCFEE 6314</strain>
    </source>
</reference>
<dbReference type="InterPro" id="IPR010640">
    <property type="entry name" value="Low_temperature_requirement_A"/>
</dbReference>
<comment type="caution">
    <text evidence="6">The sequence shown here is derived from an EMBL/GenBank/DDBJ whole genome shotgun (WGS) entry which is preliminary data.</text>
</comment>
<dbReference type="EMBL" id="NAJM01000027">
    <property type="protein sequence ID" value="RVX69726.1"/>
    <property type="molecule type" value="Genomic_DNA"/>
</dbReference>
<feature type="region of interest" description="Disordered" evidence="3">
    <location>
        <begin position="88"/>
        <end position="112"/>
    </location>
</feature>
<dbReference type="Proteomes" id="UP000288859">
    <property type="component" value="Unassembled WGS sequence"/>
</dbReference>
<feature type="compositionally biased region" description="Polar residues" evidence="3">
    <location>
        <begin position="216"/>
        <end position="238"/>
    </location>
</feature>
<feature type="compositionally biased region" description="Basic and acidic residues" evidence="3">
    <location>
        <begin position="90"/>
        <end position="112"/>
    </location>
</feature>
<dbReference type="OrthoDB" id="3177213at2759"/>
<accession>A0A438N219</accession>
<dbReference type="VEuPathDB" id="FungiDB:PV10_06226"/>
<keyword evidence="4" id="KW-0472">Membrane</keyword>
<evidence type="ECO:0000256" key="4">
    <source>
        <dbReference type="SAM" id="Phobius"/>
    </source>
</evidence>
<dbReference type="Pfam" id="PF06772">
    <property type="entry name" value="LtrA"/>
    <property type="match status" value="1"/>
</dbReference>
<keyword evidence="4" id="KW-1133">Transmembrane helix</keyword>
<feature type="transmembrane region" description="Helical" evidence="4">
    <location>
        <begin position="380"/>
        <end position="398"/>
    </location>
</feature>
<evidence type="ECO:0000259" key="5">
    <source>
        <dbReference type="PROSITE" id="PS01031"/>
    </source>
</evidence>
<feature type="transmembrane region" description="Helical" evidence="4">
    <location>
        <begin position="704"/>
        <end position="723"/>
    </location>
</feature>
<gene>
    <name evidence="6" type="ORF">B0A52_06370</name>
</gene>
<dbReference type="PANTHER" id="PTHR42101">
    <property type="entry name" value="CHROMOSOME 16, WHOLE GENOME SHOTGUN SEQUENCE"/>
    <property type="match status" value="1"/>
</dbReference>
<dbReference type="Gene3D" id="2.60.40.790">
    <property type="match status" value="1"/>
</dbReference>
<feature type="transmembrane region" description="Helical" evidence="4">
    <location>
        <begin position="317"/>
        <end position="336"/>
    </location>
</feature>
<evidence type="ECO:0000313" key="7">
    <source>
        <dbReference type="Proteomes" id="UP000288859"/>
    </source>
</evidence>
<feature type="transmembrane region" description="Helical" evidence="4">
    <location>
        <begin position="486"/>
        <end position="504"/>
    </location>
</feature>
<dbReference type="Pfam" id="PF00011">
    <property type="entry name" value="HSP20"/>
    <property type="match status" value="1"/>
</dbReference>
<feature type="transmembrane region" description="Helical" evidence="4">
    <location>
        <begin position="670"/>
        <end position="692"/>
    </location>
</feature>
<dbReference type="PANTHER" id="PTHR42101:SF1">
    <property type="entry name" value="LOW TEMPERATURE REQUIREMENT A"/>
    <property type="match status" value="1"/>
</dbReference>
<organism evidence="6 7">
    <name type="scientific">Exophiala mesophila</name>
    <name type="common">Black yeast-like fungus</name>
    <dbReference type="NCBI Taxonomy" id="212818"/>
    <lineage>
        <taxon>Eukaryota</taxon>
        <taxon>Fungi</taxon>
        <taxon>Dikarya</taxon>
        <taxon>Ascomycota</taxon>
        <taxon>Pezizomycotina</taxon>
        <taxon>Eurotiomycetes</taxon>
        <taxon>Chaetothyriomycetidae</taxon>
        <taxon>Chaetothyriales</taxon>
        <taxon>Herpotrichiellaceae</taxon>
        <taxon>Exophiala</taxon>
    </lineage>
</organism>
<proteinExistence type="inferred from homology"/>
<evidence type="ECO:0000256" key="3">
    <source>
        <dbReference type="SAM" id="MobiDB-lite"/>
    </source>
</evidence>
<name>A0A438N219_EXOME</name>
<dbReference type="SUPFAM" id="SSF49764">
    <property type="entry name" value="HSP20-like chaperones"/>
    <property type="match status" value="1"/>
</dbReference>
<comment type="similarity">
    <text evidence="1 2">Belongs to the small heat shock protein (HSP20) family.</text>
</comment>
<dbReference type="InterPro" id="IPR008978">
    <property type="entry name" value="HSP20-like_chaperone"/>
</dbReference>
<feature type="transmembrane region" description="Helical" evidence="4">
    <location>
        <begin position="348"/>
        <end position="373"/>
    </location>
</feature>
<evidence type="ECO:0000256" key="1">
    <source>
        <dbReference type="PROSITE-ProRule" id="PRU00285"/>
    </source>
</evidence>